<name>A0ABR2GUQ7_9EUKA</name>
<dbReference type="Proteomes" id="UP001470230">
    <property type="component" value="Unassembled WGS sequence"/>
</dbReference>
<evidence type="ECO:0000313" key="2">
    <source>
        <dbReference type="EMBL" id="KAK8837667.1"/>
    </source>
</evidence>
<dbReference type="EMBL" id="JAPFFF010000058">
    <property type="protein sequence ID" value="KAK8837667.1"/>
    <property type="molecule type" value="Genomic_DNA"/>
</dbReference>
<dbReference type="Pfam" id="PF04111">
    <property type="entry name" value="APG6"/>
    <property type="match status" value="1"/>
</dbReference>
<dbReference type="Gene3D" id="1.10.418.40">
    <property type="entry name" value="Autophagy protein 6/Beclin 1"/>
    <property type="match status" value="1"/>
</dbReference>
<reference evidence="2 3" key="1">
    <citation type="submission" date="2024-04" db="EMBL/GenBank/DDBJ databases">
        <title>Tritrichomonas musculus Genome.</title>
        <authorList>
            <person name="Alves-Ferreira E."/>
            <person name="Grigg M."/>
            <person name="Lorenzi H."/>
            <person name="Galac M."/>
        </authorList>
    </citation>
    <scope>NUCLEOTIDE SEQUENCE [LARGE SCALE GENOMIC DNA]</scope>
    <source>
        <strain evidence="2 3">EAF2021</strain>
    </source>
</reference>
<feature type="domain" description="Atg6 BARA" evidence="1">
    <location>
        <begin position="177"/>
        <end position="329"/>
    </location>
</feature>
<dbReference type="InterPro" id="IPR038274">
    <property type="entry name" value="Atg6/Beclin_C_sf"/>
</dbReference>
<dbReference type="InterPro" id="IPR040455">
    <property type="entry name" value="Atg6_BARA"/>
</dbReference>
<evidence type="ECO:0000313" key="3">
    <source>
        <dbReference type="Proteomes" id="UP001470230"/>
    </source>
</evidence>
<comment type="caution">
    <text evidence="2">The sequence shown here is derived from an EMBL/GenBank/DDBJ whole genome shotgun (WGS) entry which is preliminary data.</text>
</comment>
<evidence type="ECO:0000259" key="1">
    <source>
        <dbReference type="Pfam" id="PF04111"/>
    </source>
</evidence>
<protein>
    <recommendedName>
        <fullName evidence="1">Atg6 BARA domain-containing protein</fullName>
    </recommendedName>
</protein>
<sequence>MFENGNVVFVCSMCGDVKLMDESIWQKSVKQLPTFQENSELKNFDNIENWKYFQEFQKLISLTKDSNIPSLPLCDSCLELAISHTKILNDLLDNFNKNVGNIEKYSSIFNPKDLSSQQVISPFNVPKKESSTAELKPQILNDSNQPVNQKIEKLPNSKIEQNPIQRNITPRFAQFSAFRLTIDGMFAKINGLRIGKLKTVVVPTSEVQNALYFLCQFLLYQMRIFKIDSSNIKVSSNIIFSAPNGDHELKFPEKRAEVKGFNIALDRMMISFDKIFNSDELAKMRPSNLIDSEKHSISGKSYHYSESDPSLFTRAMRKLIVNLKTIQSFQTVYSF</sequence>
<proteinExistence type="predicted"/>
<gene>
    <name evidence="2" type="ORF">M9Y10_036202</name>
</gene>
<keyword evidence="3" id="KW-1185">Reference proteome</keyword>
<accession>A0ABR2GUQ7</accession>
<organism evidence="2 3">
    <name type="scientific">Tritrichomonas musculus</name>
    <dbReference type="NCBI Taxonomy" id="1915356"/>
    <lineage>
        <taxon>Eukaryota</taxon>
        <taxon>Metamonada</taxon>
        <taxon>Parabasalia</taxon>
        <taxon>Tritrichomonadida</taxon>
        <taxon>Tritrichomonadidae</taxon>
        <taxon>Tritrichomonas</taxon>
    </lineage>
</organism>